<feature type="transmembrane region" description="Helical" evidence="1">
    <location>
        <begin position="246"/>
        <end position="270"/>
    </location>
</feature>
<feature type="transmembrane region" description="Helical" evidence="1">
    <location>
        <begin position="175"/>
        <end position="194"/>
    </location>
</feature>
<protein>
    <submittedName>
        <fullName evidence="2">Uncharacterized protein</fullName>
    </submittedName>
</protein>
<sequence>MLSMLDLVHRSATDNMRALQCSAPLPHICILLSVSDSVGGRCITLHLPTVVQYTIASVRGSFVHHYCWMIMPFWGDIDRNALLENDWEKNATHRLGIPLHPLGELNAIDYMMHANGDLPAMREQICGLFMQLFVNAVANYVFIRNLVISTTFGLAYTICALLYTMPGGPSCRQAVWDIGIGLTISPVCVSLILLQKAYALHRRSRLLLFAGIALLLPQPLVAYYLWSSPVIAIPATACLSFYPTYFPWIKLAMDAPINLMFSIAFITVIYRQYSILGSDAWARLVHSGIRTMCLVVISNIVCMLAAAFEILGPFSEMFLVLDWMATSWLLVDHCASTHSKETASHDLHTYNIMDEFLQIEAAASAHMPANTITADQARYSVGPRYLAHE</sequence>
<keyword evidence="1" id="KW-0812">Transmembrane</keyword>
<evidence type="ECO:0000313" key="3">
    <source>
        <dbReference type="Proteomes" id="UP000271241"/>
    </source>
</evidence>
<gene>
    <name evidence="2" type="ORF">THASP1DRAFT_25900</name>
</gene>
<feature type="transmembrane region" description="Helical" evidence="1">
    <location>
        <begin position="141"/>
        <end position="163"/>
    </location>
</feature>
<dbReference type="Proteomes" id="UP000271241">
    <property type="component" value="Unassembled WGS sequence"/>
</dbReference>
<keyword evidence="1" id="KW-1133">Transmembrane helix</keyword>
<feature type="transmembrane region" description="Helical" evidence="1">
    <location>
        <begin position="206"/>
        <end position="226"/>
    </location>
</feature>
<keyword evidence="3" id="KW-1185">Reference proteome</keyword>
<dbReference type="OrthoDB" id="2256270at2759"/>
<accession>A0A4P9XIT9</accession>
<evidence type="ECO:0000256" key="1">
    <source>
        <dbReference type="SAM" id="Phobius"/>
    </source>
</evidence>
<evidence type="ECO:0000313" key="2">
    <source>
        <dbReference type="EMBL" id="RKP05634.1"/>
    </source>
</evidence>
<dbReference type="AlphaFoldDB" id="A0A4P9XIT9"/>
<organism evidence="2 3">
    <name type="scientific">Thamnocephalis sphaerospora</name>
    <dbReference type="NCBI Taxonomy" id="78915"/>
    <lineage>
        <taxon>Eukaryota</taxon>
        <taxon>Fungi</taxon>
        <taxon>Fungi incertae sedis</taxon>
        <taxon>Zoopagomycota</taxon>
        <taxon>Zoopagomycotina</taxon>
        <taxon>Zoopagomycetes</taxon>
        <taxon>Zoopagales</taxon>
        <taxon>Sigmoideomycetaceae</taxon>
        <taxon>Thamnocephalis</taxon>
    </lineage>
</organism>
<keyword evidence="1" id="KW-0472">Membrane</keyword>
<reference evidence="3" key="1">
    <citation type="journal article" date="2018" name="Nat. Microbiol.">
        <title>Leveraging single-cell genomics to expand the fungal tree of life.</title>
        <authorList>
            <person name="Ahrendt S.R."/>
            <person name="Quandt C.A."/>
            <person name="Ciobanu D."/>
            <person name="Clum A."/>
            <person name="Salamov A."/>
            <person name="Andreopoulos B."/>
            <person name="Cheng J.F."/>
            <person name="Woyke T."/>
            <person name="Pelin A."/>
            <person name="Henrissat B."/>
            <person name="Reynolds N.K."/>
            <person name="Benny G.L."/>
            <person name="Smith M.E."/>
            <person name="James T.Y."/>
            <person name="Grigoriev I.V."/>
        </authorList>
    </citation>
    <scope>NUCLEOTIDE SEQUENCE [LARGE SCALE GENOMIC DNA]</scope>
    <source>
        <strain evidence="3">RSA 1356</strain>
    </source>
</reference>
<feature type="transmembrane region" description="Helical" evidence="1">
    <location>
        <begin position="291"/>
        <end position="314"/>
    </location>
</feature>
<proteinExistence type="predicted"/>
<dbReference type="EMBL" id="KZ993073">
    <property type="protein sequence ID" value="RKP05634.1"/>
    <property type="molecule type" value="Genomic_DNA"/>
</dbReference>
<name>A0A4P9XIT9_9FUNG</name>